<accession>A0AAD9LLV7</accession>
<dbReference type="EMBL" id="JASMQC010000012">
    <property type="protein sequence ID" value="KAK1941570.1"/>
    <property type="molecule type" value="Genomic_DNA"/>
</dbReference>
<gene>
    <name evidence="1" type="ORF">P3T76_007436</name>
</gene>
<organism evidence="1 2">
    <name type="scientific">Phytophthora citrophthora</name>
    <dbReference type="NCBI Taxonomy" id="4793"/>
    <lineage>
        <taxon>Eukaryota</taxon>
        <taxon>Sar</taxon>
        <taxon>Stramenopiles</taxon>
        <taxon>Oomycota</taxon>
        <taxon>Peronosporomycetes</taxon>
        <taxon>Peronosporales</taxon>
        <taxon>Peronosporaceae</taxon>
        <taxon>Phytophthora</taxon>
    </lineage>
</organism>
<dbReference type="AlphaFoldDB" id="A0AAD9LLV7"/>
<evidence type="ECO:0000313" key="2">
    <source>
        <dbReference type="Proteomes" id="UP001259832"/>
    </source>
</evidence>
<reference evidence="1" key="1">
    <citation type="submission" date="2023-08" db="EMBL/GenBank/DDBJ databases">
        <title>Reference Genome Resource for the Citrus Pathogen Phytophthora citrophthora.</title>
        <authorList>
            <person name="Moller H."/>
            <person name="Coetzee B."/>
            <person name="Rose L.J."/>
            <person name="Van Niekerk J.M."/>
        </authorList>
    </citation>
    <scope>NUCLEOTIDE SEQUENCE</scope>
    <source>
        <strain evidence="1">STE-U-9442</strain>
    </source>
</reference>
<comment type="caution">
    <text evidence="1">The sequence shown here is derived from an EMBL/GenBank/DDBJ whole genome shotgun (WGS) entry which is preliminary data.</text>
</comment>
<dbReference type="Proteomes" id="UP001259832">
    <property type="component" value="Unassembled WGS sequence"/>
</dbReference>
<sequence>MAELRQAGNYSVTAEQKVIDDLANMLEGTSVSEYLGVDADIEVHEFPENAINQHVAAVSDDED</sequence>
<proteinExistence type="predicted"/>
<protein>
    <submittedName>
        <fullName evidence="1">Uncharacterized protein</fullName>
    </submittedName>
</protein>
<name>A0AAD9LLV7_9STRA</name>
<keyword evidence="2" id="KW-1185">Reference proteome</keyword>
<evidence type="ECO:0000313" key="1">
    <source>
        <dbReference type="EMBL" id="KAK1941570.1"/>
    </source>
</evidence>